<dbReference type="STRING" id="1064592.G0V847"/>
<protein>
    <recommendedName>
        <fullName evidence="3">Zinc-ribbon 15 domain-containing protein</fullName>
    </recommendedName>
</protein>
<dbReference type="FunCoup" id="G0V847">
    <property type="interactions" value="67"/>
</dbReference>
<dbReference type="AlphaFoldDB" id="G0V847"/>
<organism evidence="1 2">
    <name type="scientific">Naumovozyma castellii</name>
    <name type="common">Yeast</name>
    <name type="synonym">Saccharomyces castellii</name>
    <dbReference type="NCBI Taxonomy" id="27288"/>
    <lineage>
        <taxon>Eukaryota</taxon>
        <taxon>Fungi</taxon>
        <taxon>Dikarya</taxon>
        <taxon>Ascomycota</taxon>
        <taxon>Saccharomycotina</taxon>
        <taxon>Saccharomycetes</taxon>
        <taxon>Saccharomycetales</taxon>
        <taxon>Saccharomycetaceae</taxon>
        <taxon>Naumovozyma</taxon>
    </lineage>
</organism>
<proteinExistence type="predicted"/>
<dbReference type="PANTHER" id="PTHR28139:SF1">
    <property type="entry name" value="UPF0768 PROTEIN YBL029C-A"/>
    <property type="match status" value="1"/>
</dbReference>
<reference evidence="2" key="1">
    <citation type="journal article" date="2011" name="Proc. Natl. Acad. Sci. U.S.A.">
        <title>Evolutionary erosion of yeast sex chromosomes by mating-type switching accidents.</title>
        <authorList>
            <person name="Gordon J.L."/>
            <person name="Armisen D."/>
            <person name="Proux-Wera E."/>
            <person name="Oheigeartaigh S.S."/>
            <person name="Byrne K.P."/>
            <person name="Wolfe K.H."/>
        </authorList>
    </citation>
    <scope>NUCLEOTIDE SEQUENCE [LARGE SCALE GENOMIC DNA]</scope>
    <source>
        <strain evidence="2">ATCC 76901 / BCRC 22586 / CBS 4309 / NBRC 1992 / NRRL Y-12630</strain>
    </source>
</reference>
<evidence type="ECO:0008006" key="3">
    <source>
        <dbReference type="Google" id="ProtNLM"/>
    </source>
</evidence>
<dbReference type="HOGENOM" id="CLU_115926_1_0_1"/>
<evidence type="ECO:0000313" key="2">
    <source>
        <dbReference type="Proteomes" id="UP000001640"/>
    </source>
</evidence>
<gene>
    <name evidence="1" type="primary">NCAS0A10870</name>
    <name evidence="1" type="ordered locus">NCAS_0A10870</name>
</gene>
<dbReference type="GeneID" id="96901124"/>
<dbReference type="EMBL" id="HE576752">
    <property type="protein sequence ID" value="CCC67645.1"/>
    <property type="molecule type" value="Genomic_DNA"/>
</dbReference>
<dbReference type="KEGG" id="ncs:NCAS_0A10870"/>
<dbReference type="OMA" id="CPICNWR"/>
<dbReference type="eggNOG" id="ENOG502S3KC">
    <property type="taxonomic scope" value="Eukaryota"/>
</dbReference>
<dbReference type="Proteomes" id="UP000001640">
    <property type="component" value="Chromosome 1"/>
</dbReference>
<evidence type="ECO:0000313" key="1">
    <source>
        <dbReference type="EMBL" id="CCC67645.1"/>
    </source>
</evidence>
<dbReference type="PANTHER" id="PTHR28139">
    <property type="entry name" value="UPF0768 PROTEIN YBL029C-A"/>
    <property type="match status" value="1"/>
</dbReference>
<sequence length="92" mass="11113">MFLFLPILCGISHFDKEYDQTPAHNNIYCPNCHNFSVRPIKRREFFAVYWVPIVPLYWGKQLHCPICNWRQDFKNQAELDKVLTEQNNIKRN</sequence>
<accession>G0V847</accession>
<reference key="2">
    <citation type="submission" date="2011-08" db="EMBL/GenBank/DDBJ databases">
        <title>Genome sequence of Naumovozyma castellii.</title>
        <authorList>
            <person name="Gordon J.L."/>
            <person name="Armisen D."/>
            <person name="Proux-Wera E."/>
            <person name="OhEigeartaigh S.S."/>
            <person name="Byrne K.P."/>
            <person name="Wolfe K.H."/>
        </authorList>
    </citation>
    <scope>NUCLEOTIDE SEQUENCE</scope>
    <source>
        <strain>Type strain:CBS 4309</strain>
    </source>
</reference>
<dbReference type="InParanoid" id="G0V847"/>
<dbReference type="OrthoDB" id="5545479at2759"/>
<keyword evidence="2" id="KW-1185">Reference proteome</keyword>
<name>G0V847_NAUCA</name>
<dbReference type="RefSeq" id="XP_003674026.1">
    <property type="nucleotide sequence ID" value="XM_003673978.1"/>
</dbReference>